<accession>A0A2G5EI29</accession>
<evidence type="ECO:0000313" key="8">
    <source>
        <dbReference type="Proteomes" id="UP000230069"/>
    </source>
</evidence>
<dbReference type="InterPro" id="IPR035979">
    <property type="entry name" value="RBD_domain_sf"/>
</dbReference>
<comment type="subcellular location">
    <subcellularLocation>
        <location evidence="1">Nucleus</location>
        <location evidence="1">Nucleoplasm</location>
    </subcellularLocation>
</comment>
<dbReference type="AlphaFoldDB" id="A0A2G5EI29"/>
<feature type="domain" description="RRM" evidence="6">
    <location>
        <begin position="7"/>
        <end position="86"/>
    </location>
</feature>
<evidence type="ECO:0000256" key="3">
    <source>
        <dbReference type="ARBA" id="ARBA00023242"/>
    </source>
</evidence>
<dbReference type="STRING" id="218851.A0A2G5EI29"/>
<dbReference type="PANTHER" id="PTHR13798:SF11">
    <property type="entry name" value="RNA-BINDING PROTEIN 7-RELATED"/>
    <property type="match status" value="1"/>
</dbReference>
<feature type="region of interest" description="Disordered" evidence="5">
    <location>
        <begin position="166"/>
        <end position="190"/>
    </location>
</feature>
<dbReference type="SMART" id="SM00360">
    <property type="entry name" value="RRM"/>
    <property type="match status" value="1"/>
</dbReference>
<dbReference type="Gene3D" id="3.30.70.330">
    <property type="match status" value="1"/>
</dbReference>
<proteinExistence type="predicted"/>
<reference evidence="7 8" key="1">
    <citation type="submission" date="2017-09" db="EMBL/GenBank/DDBJ databases">
        <title>WGS assembly of Aquilegia coerulea Goldsmith.</title>
        <authorList>
            <person name="Hodges S."/>
            <person name="Kramer E."/>
            <person name="Nordborg M."/>
            <person name="Tomkins J."/>
            <person name="Borevitz J."/>
            <person name="Derieg N."/>
            <person name="Yan J."/>
            <person name="Mihaltcheva S."/>
            <person name="Hayes R.D."/>
            <person name="Rokhsar D."/>
        </authorList>
    </citation>
    <scope>NUCLEOTIDE SEQUENCE [LARGE SCALE GENOMIC DNA]</scope>
    <source>
        <strain evidence="8">cv. Goldsmith</strain>
    </source>
</reference>
<protein>
    <recommendedName>
        <fullName evidence="6">RRM domain-containing protein</fullName>
    </recommendedName>
</protein>
<dbReference type="EMBL" id="KZ305025">
    <property type="protein sequence ID" value="PIA55247.1"/>
    <property type="molecule type" value="Genomic_DNA"/>
</dbReference>
<evidence type="ECO:0000256" key="1">
    <source>
        <dbReference type="ARBA" id="ARBA00004642"/>
    </source>
</evidence>
<evidence type="ECO:0000256" key="2">
    <source>
        <dbReference type="ARBA" id="ARBA00022884"/>
    </source>
</evidence>
<keyword evidence="8" id="KW-1185">Reference proteome</keyword>
<name>A0A2G5EI29_AQUCA</name>
<dbReference type="Pfam" id="PF00076">
    <property type="entry name" value="RRM_1"/>
    <property type="match status" value="1"/>
</dbReference>
<dbReference type="PANTHER" id="PTHR13798">
    <property type="entry name" value="RNA BINDING MOTIF RBM PROTEIN -RELATED"/>
    <property type="match status" value="1"/>
</dbReference>
<dbReference type="PROSITE" id="PS50102">
    <property type="entry name" value="RRM"/>
    <property type="match status" value="1"/>
</dbReference>
<evidence type="ECO:0000259" key="6">
    <source>
        <dbReference type="PROSITE" id="PS50102"/>
    </source>
</evidence>
<evidence type="ECO:0000313" key="7">
    <source>
        <dbReference type="EMBL" id="PIA55247.1"/>
    </source>
</evidence>
<dbReference type="GO" id="GO:0003723">
    <property type="term" value="F:RNA binding"/>
    <property type="evidence" value="ECO:0007669"/>
    <property type="project" value="UniProtKB-UniRule"/>
</dbReference>
<evidence type="ECO:0000256" key="5">
    <source>
        <dbReference type="SAM" id="MobiDB-lite"/>
    </source>
</evidence>
<evidence type="ECO:0000256" key="4">
    <source>
        <dbReference type="PROSITE-ProRule" id="PRU00176"/>
    </source>
</evidence>
<feature type="compositionally biased region" description="Polar residues" evidence="5">
    <location>
        <begin position="117"/>
        <end position="134"/>
    </location>
</feature>
<sequence>MIGNRNCTVYVGNLDEKVGDRVLYEILIQAGRILDLHIPRDKDTNRPKGFAFVEYETEEVADYAVRLFTGLVTLYNRTLKFGISGQDKSSQKVVSTQIISNTNSFPRVRSHPPHLNYTETSQRSSRNSVYQQEPSPLGMGQPNGYGSNLGGNTYDYSRRVLGATWDSNSHSNSSHRSHELRNPITYPSSY</sequence>
<dbReference type="InterPro" id="IPR052285">
    <property type="entry name" value="NEXT_complex_subunit"/>
</dbReference>
<keyword evidence="2 4" id="KW-0694">RNA-binding</keyword>
<dbReference type="FunCoup" id="A0A2G5EI29">
    <property type="interactions" value="1092"/>
</dbReference>
<dbReference type="OrthoDB" id="10259687at2759"/>
<dbReference type="SUPFAM" id="SSF54928">
    <property type="entry name" value="RNA-binding domain, RBD"/>
    <property type="match status" value="1"/>
</dbReference>
<organism evidence="7 8">
    <name type="scientific">Aquilegia coerulea</name>
    <name type="common">Rocky mountain columbine</name>
    <dbReference type="NCBI Taxonomy" id="218851"/>
    <lineage>
        <taxon>Eukaryota</taxon>
        <taxon>Viridiplantae</taxon>
        <taxon>Streptophyta</taxon>
        <taxon>Embryophyta</taxon>
        <taxon>Tracheophyta</taxon>
        <taxon>Spermatophyta</taxon>
        <taxon>Magnoliopsida</taxon>
        <taxon>Ranunculales</taxon>
        <taxon>Ranunculaceae</taxon>
        <taxon>Thalictroideae</taxon>
        <taxon>Aquilegia</taxon>
    </lineage>
</organism>
<dbReference type="GO" id="GO:0005654">
    <property type="term" value="C:nucleoplasm"/>
    <property type="evidence" value="ECO:0007669"/>
    <property type="project" value="UniProtKB-SubCell"/>
</dbReference>
<dbReference type="InterPro" id="IPR012677">
    <property type="entry name" value="Nucleotide-bd_a/b_plait_sf"/>
</dbReference>
<feature type="region of interest" description="Disordered" evidence="5">
    <location>
        <begin position="103"/>
        <end position="151"/>
    </location>
</feature>
<dbReference type="InParanoid" id="A0A2G5EI29"/>
<dbReference type="InterPro" id="IPR000504">
    <property type="entry name" value="RRM_dom"/>
</dbReference>
<dbReference type="Proteomes" id="UP000230069">
    <property type="component" value="Unassembled WGS sequence"/>
</dbReference>
<keyword evidence="3" id="KW-0539">Nucleus</keyword>
<gene>
    <name evidence="7" type="ORF">AQUCO_00800164v1</name>
</gene>